<evidence type="ECO:0000256" key="4">
    <source>
        <dbReference type="ARBA" id="ARBA00022692"/>
    </source>
</evidence>
<evidence type="ECO:0000313" key="13">
    <source>
        <dbReference type="Proteomes" id="UP000011626"/>
    </source>
</evidence>
<dbReference type="PANTHER" id="PTHR11730:SF6">
    <property type="entry name" value="AMMONIUM TRANSPORTER"/>
    <property type="match status" value="1"/>
</dbReference>
<gene>
    <name evidence="12" type="ORF">C475_03894</name>
</gene>
<evidence type="ECO:0000256" key="6">
    <source>
        <dbReference type="ARBA" id="ARBA00023136"/>
    </source>
</evidence>
<dbReference type="PATRIC" id="fig|797114.5.peg.791"/>
<feature type="transmembrane region" description="Helical" evidence="10">
    <location>
        <begin position="320"/>
        <end position="341"/>
    </location>
</feature>
<feature type="transmembrane region" description="Helical" evidence="10">
    <location>
        <begin position="222"/>
        <end position="242"/>
    </location>
</feature>
<feature type="transmembrane region" description="Helical" evidence="10">
    <location>
        <begin position="27"/>
        <end position="46"/>
    </location>
</feature>
<feature type="transmembrane region" description="Helical" evidence="10">
    <location>
        <begin position="139"/>
        <end position="160"/>
    </location>
</feature>
<keyword evidence="3" id="KW-0813">Transport</keyword>
<feature type="domain" description="Ammonium transporter AmtB-like" evidence="11">
    <location>
        <begin position="27"/>
        <end position="438"/>
    </location>
</feature>
<name>M0D580_9EURY</name>
<keyword evidence="4 10" id="KW-0812">Transmembrane</keyword>
<evidence type="ECO:0000256" key="7">
    <source>
        <dbReference type="ARBA" id="ARBA00023177"/>
    </source>
</evidence>
<sequence>MTALLAPAADALLQLDPTQVANGVNNVWVLVVCFLIFFMQPGFALLESGQVRAKNVGNVLMKNMTDWVLGVLVFFAIGSAFSALVGQLTTPGVALDIAGAWGYVNDPSAYIGWFFGAVFAMTAATIVSGAVAERMNFRAYVFVAAAMVAVIYPAMPGIAWGGTGLLSGDGYLGQAIGAGYLDFAGATIVHMCGGMAGLVGAKMVGPRSGRYDSSGNSQPIPGHSMLLAVLGTLFLAFGWYGFNVGTQATVLSVTDSGVAFQGGALGQVVMNTTLGMGAGGVAAMLVSSAWQGKPDPLWAANGLLAGLVAVTGAVPHVTWWGGVILGGLAGALVLPTFRWVVDSLKIDDVCGVFAVHGMAGAVGTILIPLFGVTASGGYTFLGVNQLIMQVAGVAVVGTWTVLASIVAFKIADVLFGLRVSEAEEEAGLDESEHGVSVYPEFTAGGSRDSPAVSADGGTEVRTDGGSQGGVSDE</sequence>
<dbReference type="STRING" id="797114.C475_03894"/>
<dbReference type="GO" id="GO:0008519">
    <property type="term" value="F:ammonium channel activity"/>
    <property type="evidence" value="ECO:0007669"/>
    <property type="project" value="InterPro"/>
</dbReference>
<dbReference type="InterPro" id="IPR024041">
    <property type="entry name" value="NH4_transpt_AmtB-like_dom"/>
</dbReference>
<keyword evidence="13" id="KW-1185">Reference proteome</keyword>
<evidence type="ECO:0000256" key="2">
    <source>
        <dbReference type="ARBA" id="ARBA00005887"/>
    </source>
</evidence>
<dbReference type="Proteomes" id="UP000011626">
    <property type="component" value="Unassembled WGS sequence"/>
</dbReference>
<evidence type="ECO:0000256" key="3">
    <source>
        <dbReference type="ARBA" id="ARBA00022448"/>
    </source>
</evidence>
<dbReference type="Gene3D" id="1.10.3430.10">
    <property type="entry name" value="Ammonium transporter AmtB like domains"/>
    <property type="match status" value="1"/>
</dbReference>
<feature type="transmembrane region" description="Helical" evidence="10">
    <location>
        <begin position="297"/>
        <end position="314"/>
    </location>
</feature>
<comment type="function">
    <text evidence="8">Involved in the uptake of ammonium/ammonia (NH(4)(+)/NH(3)). Transport is electrogenic.</text>
</comment>
<evidence type="ECO:0000256" key="8">
    <source>
        <dbReference type="ARBA" id="ARBA00045370"/>
    </source>
</evidence>
<accession>M0D580</accession>
<dbReference type="GO" id="GO:0097272">
    <property type="term" value="P:ammonium homeostasis"/>
    <property type="evidence" value="ECO:0007669"/>
    <property type="project" value="TreeGrafter"/>
</dbReference>
<feature type="transmembrane region" description="Helical" evidence="10">
    <location>
        <begin position="67"/>
        <end position="90"/>
    </location>
</feature>
<feature type="transmembrane region" description="Helical" evidence="10">
    <location>
        <begin position="262"/>
        <end position="285"/>
    </location>
</feature>
<evidence type="ECO:0000259" key="11">
    <source>
        <dbReference type="Pfam" id="PF00909"/>
    </source>
</evidence>
<comment type="similarity">
    <text evidence="2">Belongs to the ammonia transporter channel (TC 1.A.11.2) family.</text>
</comment>
<dbReference type="eggNOG" id="arCOG04397">
    <property type="taxonomic scope" value="Archaea"/>
</dbReference>
<dbReference type="AlphaFoldDB" id="M0D580"/>
<reference evidence="12 13" key="1">
    <citation type="journal article" date="2014" name="PLoS Genet.">
        <title>Phylogenetically driven sequencing of extremely halophilic archaea reveals strategies for static and dynamic osmo-response.</title>
        <authorList>
            <person name="Becker E.A."/>
            <person name="Seitzer P.M."/>
            <person name="Tritt A."/>
            <person name="Larsen D."/>
            <person name="Krusor M."/>
            <person name="Yao A.I."/>
            <person name="Wu D."/>
            <person name="Madern D."/>
            <person name="Eisen J.A."/>
            <person name="Darling A.E."/>
            <person name="Facciotti M.T."/>
        </authorList>
    </citation>
    <scope>NUCLEOTIDE SEQUENCE [LARGE SCALE GENOMIC DNA]</scope>
    <source>
        <strain evidence="12 13">2-9-1</strain>
    </source>
</reference>
<keyword evidence="5 10" id="KW-1133">Transmembrane helix</keyword>
<evidence type="ECO:0000256" key="9">
    <source>
        <dbReference type="SAM" id="MobiDB-lite"/>
    </source>
</evidence>
<comment type="caution">
    <text evidence="12">The sequence shown here is derived from an EMBL/GenBank/DDBJ whole genome shotgun (WGS) entry which is preliminary data.</text>
</comment>
<evidence type="ECO:0000313" key="12">
    <source>
        <dbReference type="EMBL" id="ELZ29329.1"/>
    </source>
</evidence>
<evidence type="ECO:0000256" key="5">
    <source>
        <dbReference type="ARBA" id="ARBA00022989"/>
    </source>
</evidence>
<evidence type="ECO:0000256" key="1">
    <source>
        <dbReference type="ARBA" id="ARBA00004141"/>
    </source>
</evidence>
<dbReference type="InterPro" id="IPR029020">
    <property type="entry name" value="Ammonium/urea_transptr"/>
</dbReference>
<feature type="region of interest" description="Disordered" evidence="9">
    <location>
        <begin position="427"/>
        <end position="473"/>
    </location>
</feature>
<comment type="subcellular location">
    <subcellularLocation>
        <location evidence="1">Membrane</location>
        <topology evidence="1">Multi-pass membrane protein</topology>
    </subcellularLocation>
</comment>
<protein>
    <submittedName>
        <fullName evidence="12">Ammonium transport protein</fullName>
    </submittedName>
</protein>
<dbReference type="RefSeq" id="WP_006882451.1">
    <property type="nucleotide sequence ID" value="NZ_AOIU01000008.1"/>
</dbReference>
<evidence type="ECO:0000256" key="10">
    <source>
        <dbReference type="SAM" id="Phobius"/>
    </source>
</evidence>
<proteinExistence type="inferred from homology"/>
<keyword evidence="6 10" id="KW-0472">Membrane</keyword>
<feature type="transmembrane region" description="Helical" evidence="10">
    <location>
        <begin position="110"/>
        <end position="132"/>
    </location>
</feature>
<dbReference type="GO" id="GO:0016020">
    <property type="term" value="C:membrane"/>
    <property type="evidence" value="ECO:0007669"/>
    <property type="project" value="UniProtKB-SubCell"/>
</dbReference>
<feature type="transmembrane region" description="Helical" evidence="10">
    <location>
        <begin position="353"/>
        <end position="374"/>
    </location>
</feature>
<organism evidence="12 13">
    <name type="scientific">Halosimplex carlsbadense 2-9-1</name>
    <dbReference type="NCBI Taxonomy" id="797114"/>
    <lineage>
        <taxon>Archaea</taxon>
        <taxon>Methanobacteriati</taxon>
        <taxon>Methanobacteriota</taxon>
        <taxon>Stenosarchaea group</taxon>
        <taxon>Halobacteria</taxon>
        <taxon>Halobacteriales</taxon>
        <taxon>Haloarculaceae</taxon>
        <taxon>Halosimplex</taxon>
    </lineage>
</organism>
<dbReference type="EMBL" id="AOIU01000008">
    <property type="protein sequence ID" value="ELZ29329.1"/>
    <property type="molecule type" value="Genomic_DNA"/>
</dbReference>
<dbReference type="PANTHER" id="PTHR11730">
    <property type="entry name" value="AMMONIUM TRANSPORTER"/>
    <property type="match status" value="1"/>
</dbReference>
<feature type="transmembrane region" description="Helical" evidence="10">
    <location>
        <begin position="386"/>
        <end position="408"/>
    </location>
</feature>
<dbReference type="SUPFAM" id="SSF111352">
    <property type="entry name" value="Ammonium transporter"/>
    <property type="match status" value="1"/>
</dbReference>
<keyword evidence="7" id="KW-0924">Ammonia transport</keyword>
<dbReference type="OrthoDB" id="10960at2157"/>
<feature type="transmembrane region" description="Helical" evidence="10">
    <location>
        <begin position="180"/>
        <end position="201"/>
    </location>
</feature>
<dbReference type="Pfam" id="PF00909">
    <property type="entry name" value="Ammonium_transp"/>
    <property type="match status" value="1"/>
</dbReference>